<keyword evidence="4" id="KW-1185">Reference proteome</keyword>
<dbReference type="Gene3D" id="3.40.50.1820">
    <property type="entry name" value="alpha/beta hydrolase"/>
    <property type="match status" value="1"/>
</dbReference>
<accession>A0A1M5IKY2</accession>
<dbReference type="EMBL" id="FQVX01000002">
    <property type="protein sequence ID" value="SHG28947.1"/>
    <property type="molecule type" value="Genomic_DNA"/>
</dbReference>
<dbReference type="STRING" id="1070870.SAMN05444351_2119"/>
<dbReference type="GO" id="GO:0016787">
    <property type="term" value="F:hydrolase activity"/>
    <property type="evidence" value="ECO:0007669"/>
    <property type="project" value="InterPro"/>
</dbReference>
<dbReference type="Pfam" id="PF01738">
    <property type="entry name" value="DLH"/>
    <property type="match status" value="1"/>
</dbReference>
<dbReference type="InterPro" id="IPR002925">
    <property type="entry name" value="Dienelactn_hydro"/>
</dbReference>
<sequence>MGRRSHRGASVGRAAPSATREAVLPSTVVPGGVSTPQLSAHLAVPPVGEGPWPGVVVVHEVFGLTDDVRQHADRLAAAGYLAVAPDLFSAGGKRRCLRSTFRALNSGQGPAFGDLEAARRFLADRDDCTGRIGVLGFCMGGGFALMGATRGFDVAAPNYGFLPKDAERVLAGACPVVASYGRRDVALRGTAARLERILTDAGVPHDVHEYPGAGHSFLNHHNAGPFTALEKVVGVGYHQPSAEDAWGRILRFLDRHLRSAA</sequence>
<dbReference type="InterPro" id="IPR029058">
    <property type="entry name" value="AB_hydrolase_fold"/>
</dbReference>
<gene>
    <name evidence="3" type="ORF">SAMN05444351_2119</name>
</gene>
<dbReference type="SUPFAM" id="SSF53474">
    <property type="entry name" value="alpha/beta-Hydrolases"/>
    <property type="match status" value="1"/>
</dbReference>
<protein>
    <submittedName>
        <fullName evidence="3">Carboxymethylenebutenolidase</fullName>
    </submittedName>
</protein>
<dbReference type="Proteomes" id="UP000184471">
    <property type="component" value="Unassembled WGS sequence"/>
</dbReference>
<evidence type="ECO:0000256" key="1">
    <source>
        <dbReference type="SAM" id="MobiDB-lite"/>
    </source>
</evidence>
<dbReference type="InterPro" id="IPR051049">
    <property type="entry name" value="Dienelactone_hydrolase-like"/>
</dbReference>
<reference evidence="3 4" key="1">
    <citation type="submission" date="2016-11" db="EMBL/GenBank/DDBJ databases">
        <authorList>
            <person name="Jaros S."/>
            <person name="Januszkiewicz K."/>
            <person name="Wedrychowicz H."/>
        </authorList>
    </citation>
    <scope>NUCLEOTIDE SEQUENCE [LARGE SCALE GENOMIC DNA]</scope>
    <source>
        <strain evidence="3 4">DSM 45408</strain>
    </source>
</reference>
<dbReference type="AlphaFoldDB" id="A0A1M5IKY2"/>
<dbReference type="PANTHER" id="PTHR46623">
    <property type="entry name" value="CARBOXYMETHYLENEBUTENOLIDASE-RELATED"/>
    <property type="match status" value="1"/>
</dbReference>
<evidence type="ECO:0000259" key="2">
    <source>
        <dbReference type="Pfam" id="PF01738"/>
    </source>
</evidence>
<dbReference type="PANTHER" id="PTHR46623:SF6">
    <property type="entry name" value="ALPHA_BETA-HYDROLASES SUPERFAMILY PROTEIN"/>
    <property type="match status" value="1"/>
</dbReference>
<evidence type="ECO:0000313" key="4">
    <source>
        <dbReference type="Proteomes" id="UP000184471"/>
    </source>
</evidence>
<evidence type="ECO:0000313" key="3">
    <source>
        <dbReference type="EMBL" id="SHG28947.1"/>
    </source>
</evidence>
<name>A0A1M5IKY2_9ACTN</name>
<organism evidence="3 4">
    <name type="scientific">Geodermatophilus nigrescens</name>
    <dbReference type="NCBI Taxonomy" id="1070870"/>
    <lineage>
        <taxon>Bacteria</taxon>
        <taxon>Bacillati</taxon>
        <taxon>Actinomycetota</taxon>
        <taxon>Actinomycetes</taxon>
        <taxon>Geodermatophilales</taxon>
        <taxon>Geodermatophilaceae</taxon>
        <taxon>Geodermatophilus</taxon>
    </lineage>
</organism>
<proteinExistence type="predicted"/>
<feature type="region of interest" description="Disordered" evidence="1">
    <location>
        <begin position="1"/>
        <end position="23"/>
    </location>
</feature>
<feature type="domain" description="Dienelactone hydrolase" evidence="2">
    <location>
        <begin position="45"/>
        <end position="256"/>
    </location>
</feature>